<dbReference type="InterPro" id="IPR006037">
    <property type="entry name" value="RCK_C"/>
</dbReference>
<evidence type="ECO:0000256" key="3">
    <source>
        <dbReference type="ARBA" id="ARBA00022692"/>
    </source>
</evidence>
<keyword evidence="4" id="KW-0677">Repeat</keyword>
<evidence type="ECO:0000256" key="7">
    <source>
        <dbReference type="SAM" id="Phobius"/>
    </source>
</evidence>
<feature type="domain" description="RCK C-terminal" evidence="8">
    <location>
        <begin position="220"/>
        <end position="304"/>
    </location>
</feature>
<name>A0A4R6UMV4_9GAMM</name>
<dbReference type="Proteomes" id="UP000295375">
    <property type="component" value="Unassembled WGS sequence"/>
</dbReference>
<evidence type="ECO:0000256" key="4">
    <source>
        <dbReference type="ARBA" id="ARBA00022737"/>
    </source>
</evidence>
<comment type="caution">
    <text evidence="9">The sequence shown here is derived from an EMBL/GenBank/DDBJ whole genome shotgun (WGS) entry which is preliminary data.</text>
</comment>
<dbReference type="RefSeq" id="WP_133591716.1">
    <property type="nucleotide sequence ID" value="NZ_CP037953.1"/>
</dbReference>
<dbReference type="SUPFAM" id="SSF116726">
    <property type="entry name" value="TrkA C-terminal domain-like"/>
    <property type="match status" value="2"/>
</dbReference>
<evidence type="ECO:0000256" key="5">
    <source>
        <dbReference type="ARBA" id="ARBA00022989"/>
    </source>
</evidence>
<organism evidence="9 10">
    <name type="scientific">Permianibacter aggregans</name>
    <dbReference type="NCBI Taxonomy" id="1510150"/>
    <lineage>
        <taxon>Bacteria</taxon>
        <taxon>Pseudomonadati</taxon>
        <taxon>Pseudomonadota</taxon>
        <taxon>Gammaproteobacteria</taxon>
        <taxon>Pseudomonadales</taxon>
        <taxon>Pseudomonadaceae</taxon>
        <taxon>Permianibacter</taxon>
    </lineage>
</organism>
<keyword evidence="6 7" id="KW-0472">Membrane</keyword>
<protein>
    <submittedName>
        <fullName evidence="9">TrkA family protein</fullName>
    </submittedName>
</protein>
<reference evidence="9 10" key="1">
    <citation type="submission" date="2019-03" db="EMBL/GenBank/DDBJ databases">
        <title>Genomic Encyclopedia of Type Strains, Phase IV (KMG-IV): sequencing the most valuable type-strain genomes for metagenomic binning, comparative biology and taxonomic classification.</title>
        <authorList>
            <person name="Goeker M."/>
        </authorList>
    </citation>
    <scope>NUCLEOTIDE SEQUENCE [LARGE SCALE GENOMIC DNA]</scope>
    <source>
        <strain evidence="9 10">DSM 103792</strain>
    </source>
</reference>
<evidence type="ECO:0000259" key="8">
    <source>
        <dbReference type="PROSITE" id="PS51202"/>
    </source>
</evidence>
<feature type="transmembrane region" description="Helical" evidence="7">
    <location>
        <begin position="489"/>
        <end position="513"/>
    </location>
</feature>
<dbReference type="Pfam" id="PF02080">
    <property type="entry name" value="TrkA_C"/>
    <property type="match status" value="1"/>
</dbReference>
<evidence type="ECO:0000256" key="2">
    <source>
        <dbReference type="ARBA" id="ARBA00022448"/>
    </source>
</evidence>
<dbReference type="GO" id="GO:0005886">
    <property type="term" value="C:plasma membrane"/>
    <property type="evidence" value="ECO:0007669"/>
    <property type="project" value="TreeGrafter"/>
</dbReference>
<dbReference type="InterPro" id="IPR036721">
    <property type="entry name" value="RCK_C_sf"/>
</dbReference>
<evidence type="ECO:0000256" key="6">
    <source>
        <dbReference type="ARBA" id="ARBA00023136"/>
    </source>
</evidence>
<dbReference type="GO" id="GO:0008324">
    <property type="term" value="F:monoatomic cation transmembrane transporter activity"/>
    <property type="evidence" value="ECO:0007669"/>
    <property type="project" value="InterPro"/>
</dbReference>
<dbReference type="Pfam" id="PF03600">
    <property type="entry name" value="CitMHS"/>
    <property type="match status" value="1"/>
</dbReference>
<keyword evidence="2" id="KW-0813">Transport</keyword>
<dbReference type="OrthoDB" id="9809303at2"/>
<feature type="transmembrane region" description="Helical" evidence="7">
    <location>
        <begin position="159"/>
        <end position="177"/>
    </location>
</feature>
<comment type="subcellular location">
    <subcellularLocation>
        <location evidence="1">Membrane</location>
        <topology evidence="1">Multi-pass membrane protein</topology>
    </subcellularLocation>
</comment>
<dbReference type="PANTHER" id="PTHR43652">
    <property type="entry name" value="BASIC AMINO ACID ANTIPORTER YFCC-RELATED"/>
    <property type="match status" value="1"/>
</dbReference>
<evidence type="ECO:0000313" key="10">
    <source>
        <dbReference type="Proteomes" id="UP000295375"/>
    </source>
</evidence>
<feature type="transmembrane region" description="Helical" evidence="7">
    <location>
        <begin position="109"/>
        <end position="139"/>
    </location>
</feature>
<feature type="domain" description="RCK C-terminal" evidence="8">
    <location>
        <begin position="314"/>
        <end position="401"/>
    </location>
</feature>
<dbReference type="PANTHER" id="PTHR43652:SF2">
    <property type="entry name" value="BASIC AMINO ACID ANTIPORTER YFCC-RELATED"/>
    <property type="match status" value="1"/>
</dbReference>
<feature type="transmembrane region" description="Helical" evidence="7">
    <location>
        <begin position="189"/>
        <end position="211"/>
    </location>
</feature>
<dbReference type="AlphaFoldDB" id="A0A4R6UMV4"/>
<keyword evidence="5 7" id="KW-1133">Transmembrane helix</keyword>
<sequence length="609" mass="66173">MVFPDWPGIHGFLALALAGVALYLFRREDIRLESSCLFVLIIMATGLTFFPYEGPDGKLDAIGVFQNFGNEAVITICALIMASTGLSRTGALEPLGRILAKFWRFSPSLALLVTLILVSCISPFTNNTPVMIVLIPVLVSLSLRAGESPSSVLLPVNHATLLGGSITTIGTSTNLLVVDMATRQGLPHFDIFSFAVPAAIGAGIGITYLWLIAPRLLPPRKVVVQTVPRLYSAQLHVSAKSFCAGRTVKEVSKKVGKNLKIEKILRGEDITIQAVPQAMICEGDRLFVLARAEHLKEFERVLHVTLIPGKLKNRDTEAIPSEDQQLAEVVIPPNSTLVNSTLKDARFLERYRVACLALHREGARLDLPERSLSDEPLHVGDVLLMQGGTEQMRKIKHAGDLLVLDGTLDLPRTRQAPLAVLIMVLVVASAAMEWLPISIAALFGVLLMVMTRCMHWHEAVQSLSLQVVLVMVTSLSLGNTILYTGAADFIAKLFVTLSFGAPVVVILSIMMLLTAMFTNIVDNNAAAVIGTPIAIIVAQQLGVDPVPFVVATLLAANLSMATPMAYKTNILIWNAGGYLFNDFVRAGLPLLLLLWFTYSIVVPWYYGLL</sequence>
<feature type="transmembrane region" description="Helical" evidence="7">
    <location>
        <begin position="418"/>
        <end position="451"/>
    </location>
</feature>
<feature type="transmembrane region" description="Helical" evidence="7">
    <location>
        <begin position="587"/>
        <end position="606"/>
    </location>
</feature>
<accession>A0A4R6UMV4</accession>
<feature type="transmembrane region" description="Helical" evidence="7">
    <location>
        <begin position="32"/>
        <end position="52"/>
    </location>
</feature>
<feature type="transmembrane region" description="Helical" evidence="7">
    <location>
        <begin position="72"/>
        <end position="89"/>
    </location>
</feature>
<evidence type="ECO:0000313" key="9">
    <source>
        <dbReference type="EMBL" id="TDQ46495.1"/>
    </source>
</evidence>
<dbReference type="GO" id="GO:0006813">
    <property type="term" value="P:potassium ion transport"/>
    <property type="evidence" value="ECO:0007669"/>
    <property type="project" value="InterPro"/>
</dbReference>
<keyword evidence="10" id="KW-1185">Reference proteome</keyword>
<dbReference type="InterPro" id="IPR051679">
    <property type="entry name" value="DASS-Related_Transporters"/>
</dbReference>
<dbReference type="EMBL" id="SNYM01000013">
    <property type="protein sequence ID" value="TDQ46495.1"/>
    <property type="molecule type" value="Genomic_DNA"/>
</dbReference>
<keyword evidence="3 7" id="KW-0812">Transmembrane</keyword>
<feature type="transmembrane region" description="Helical" evidence="7">
    <location>
        <begin position="463"/>
        <end position="483"/>
    </location>
</feature>
<dbReference type="Gene3D" id="3.30.70.1450">
    <property type="entry name" value="Regulator of K+ conductance, C-terminal domain"/>
    <property type="match status" value="2"/>
</dbReference>
<dbReference type="PROSITE" id="PS51202">
    <property type="entry name" value="RCK_C"/>
    <property type="match status" value="2"/>
</dbReference>
<feature type="transmembrane region" description="Helical" evidence="7">
    <location>
        <begin position="6"/>
        <end position="25"/>
    </location>
</feature>
<evidence type="ECO:0000256" key="1">
    <source>
        <dbReference type="ARBA" id="ARBA00004141"/>
    </source>
</evidence>
<dbReference type="InterPro" id="IPR004680">
    <property type="entry name" value="Cit_transptr-like_dom"/>
</dbReference>
<proteinExistence type="predicted"/>
<gene>
    <name evidence="9" type="ORF">EV696_11336</name>
</gene>